<keyword evidence="3" id="KW-1133">Transmembrane helix</keyword>
<evidence type="ECO:0000256" key="3">
    <source>
        <dbReference type="SAM" id="Phobius"/>
    </source>
</evidence>
<evidence type="ECO:0000313" key="5">
    <source>
        <dbReference type="Proteomes" id="UP000756132"/>
    </source>
</evidence>
<reference evidence="4" key="1">
    <citation type="submission" date="2021-12" db="EMBL/GenBank/DDBJ databases">
        <authorList>
            <person name="Zaccaron A."/>
            <person name="Stergiopoulos I."/>
        </authorList>
    </citation>
    <scope>NUCLEOTIDE SEQUENCE</scope>
    <source>
        <strain evidence="4">Race5_Kim</strain>
    </source>
</reference>
<dbReference type="PANTHER" id="PTHR33365">
    <property type="entry name" value="YALI0B05434P"/>
    <property type="match status" value="1"/>
</dbReference>
<dbReference type="Proteomes" id="UP000756132">
    <property type="component" value="Chromosome 7"/>
</dbReference>
<protein>
    <recommendedName>
        <fullName evidence="6">Cyclochlorotine biosynthesis protein O</fullName>
    </recommendedName>
</protein>
<organism evidence="4 5">
    <name type="scientific">Passalora fulva</name>
    <name type="common">Tomato leaf mold</name>
    <name type="synonym">Cladosporium fulvum</name>
    <dbReference type="NCBI Taxonomy" id="5499"/>
    <lineage>
        <taxon>Eukaryota</taxon>
        <taxon>Fungi</taxon>
        <taxon>Dikarya</taxon>
        <taxon>Ascomycota</taxon>
        <taxon>Pezizomycotina</taxon>
        <taxon>Dothideomycetes</taxon>
        <taxon>Dothideomycetidae</taxon>
        <taxon>Mycosphaerellales</taxon>
        <taxon>Mycosphaerellaceae</taxon>
        <taxon>Fulvia</taxon>
    </lineage>
</organism>
<proteinExistence type="inferred from homology"/>
<feature type="transmembrane region" description="Helical" evidence="3">
    <location>
        <begin position="36"/>
        <end position="55"/>
    </location>
</feature>
<dbReference type="KEGG" id="ffu:CLAFUR5_10759"/>
<sequence>MSYTDNGFHGQQRGEYDLLSNAERPMSAKKGLSMRWILVALLTTNMISILLTNSYTRRQDIDALSPDLKGTEAVYDGVDREMSIKAFDPFDPYDNESIYTATPSQDVERAWRELGAEVGSWLLPKQYGHIYDLDISRYMYQDKDFAPGGAEGYLVQSWATHDLHCVNLLRKNLYYNHEHYAGRMSHELQENEWFNKAHINHCVNALRQRVMCTADSGVIPFAWKGPGENDHKPDFRSPHKCHDYESLHRWMTQQEAKVHRGPTGIPVPPGSTFDGAGFRWAGPLYNHDSQSHR</sequence>
<reference evidence="4" key="2">
    <citation type="journal article" date="2022" name="Microb. Genom.">
        <title>A chromosome-scale genome assembly of the tomato pathogen Cladosporium fulvum reveals a compartmentalized genome architecture and the presence of a dispensable chromosome.</title>
        <authorList>
            <person name="Zaccaron A.Z."/>
            <person name="Chen L.H."/>
            <person name="Samaras A."/>
            <person name="Stergiopoulos I."/>
        </authorList>
    </citation>
    <scope>NUCLEOTIDE SEQUENCE</scope>
    <source>
        <strain evidence="4">Race5_Kim</strain>
    </source>
</reference>
<dbReference type="Pfam" id="PF11807">
    <property type="entry name" value="UstYa"/>
    <property type="match status" value="1"/>
</dbReference>
<accession>A0A9Q8PC91</accession>
<evidence type="ECO:0000256" key="1">
    <source>
        <dbReference type="ARBA" id="ARBA00004685"/>
    </source>
</evidence>
<keyword evidence="3" id="KW-0472">Membrane</keyword>
<evidence type="ECO:0008006" key="6">
    <source>
        <dbReference type="Google" id="ProtNLM"/>
    </source>
</evidence>
<dbReference type="RefSeq" id="XP_047764164.1">
    <property type="nucleotide sequence ID" value="XM_047909907.1"/>
</dbReference>
<name>A0A9Q8PC91_PASFU</name>
<comment type="similarity">
    <text evidence="2">Belongs to the ustYa family.</text>
</comment>
<dbReference type="GO" id="GO:0043386">
    <property type="term" value="P:mycotoxin biosynthetic process"/>
    <property type="evidence" value="ECO:0007669"/>
    <property type="project" value="InterPro"/>
</dbReference>
<keyword evidence="5" id="KW-1185">Reference proteome</keyword>
<dbReference type="EMBL" id="CP090169">
    <property type="protein sequence ID" value="UJO19798.1"/>
    <property type="molecule type" value="Genomic_DNA"/>
</dbReference>
<dbReference type="InterPro" id="IPR021765">
    <property type="entry name" value="UstYa-like"/>
</dbReference>
<dbReference type="AlphaFoldDB" id="A0A9Q8PC91"/>
<dbReference type="OMA" id="ISHINHC"/>
<dbReference type="GeneID" id="71990637"/>
<dbReference type="PANTHER" id="PTHR33365:SF4">
    <property type="entry name" value="CYCLOCHLOROTINE BIOSYNTHESIS PROTEIN O"/>
    <property type="match status" value="1"/>
</dbReference>
<gene>
    <name evidence="4" type="ORF">CLAFUR5_10759</name>
</gene>
<comment type="pathway">
    <text evidence="1">Mycotoxin biosynthesis.</text>
</comment>
<evidence type="ECO:0000313" key="4">
    <source>
        <dbReference type="EMBL" id="UJO19798.1"/>
    </source>
</evidence>
<keyword evidence="3" id="KW-0812">Transmembrane</keyword>
<evidence type="ECO:0000256" key="2">
    <source>
        <dbReference type="ARBA" id="ARBA00035112"/>
    </source>
</evidence>
<dbReference type="OrthoDB" id="3687641at2759"/>